<name>A0A9X0D3V7_9CNID</name>
<evidence type="ECO:0000313" key="2">
    <source>
        <dbReference type="Proteomes" id="UP001163046"/>
    </source>
</evidence>
<proteinExistence type="predicted"/>
<keyword evidence="2" id="KW-1185">Reference proteome</keyword>
<sequence>MKSNIATLASRSGPPVLNEELAHLLQNLQSSEQVICQIWSALVAANAEGKDVTAMIMEYTRVAQIRDNLLKTLVNVYEAEISRLNSMVSKDHLSSQQSHNQR</sequence>
<dbReference type="AlphaFoldDB" id="A0A9X0D3V7"/>
<reference evidence="1" key="1">
    <citation type="submission" date="2023-01" db="EMBL/GenBank/DDBJ databases">
        <title>Genome assembly of the deep-sea coral Lophelia pertusa.</title>
        <authorList>
            <person name="Herrera S."/>
            <person name="Cordes E."/>
        </authorList>
    </citation>
    <scope>NUCLEOTIDE SEQUENCE</scope>
    <source>
        <strain evidence="1">USNM1676648</strain>
        <tissue evidence="1">Polyp</tissue>
    </source>
</reference>
<organism evidence="1 2">
    <name type="scientific">Desmophyllum pertusum</name>
    <dbReference type="NCBI Taxonomy" id="174260"/>
    <lineage>
        <taxon>Eukaryota</taxon>
        <taxon>Metazoa</taxon>
        <taxon>Cnidaria</taxon>
        <taxon>Anthozoa</taxon>
        <taxon>Hexacorallia</taxon>
        <taxon>Scleractinia</taxon>
        <taxon>Caryophylliina</taxon>
        <taxon>Caryophylliidae</taxon>
        <taxon>Desmophyllum</taxon>
    </lineage>
</organism>
<comment type="caution">
    <text evidence="1">The sequence shown here is derived from an EMBL/GenBank/DDBJ whole genome shotgun (WGS) entry which is preliminary data.</text>
</comment>
<protein>
    <submittedName>
        <fullName evidence="1">Uncharacterized protein</fullName>
    </submittedName>
</protein>
<dbReference type="Proteomes" id="UP001163046">
    <property type="component" value="Unassembled WGS sequence"/>
</dbReference>
<accession>A0A9X0D3V7</accession>
<dbReference type="EMBL" id="MU825878">
    <property type="protein sequence ID" value="KAJ7385920.1"/>
    <property type="molecule type" value="Genomic_DNA"/>
</dbReference>
<gene>
    <name evidence="1" type="ORF">OS493_012248</name>
</gene>
<evidence type="ECO:0000313" key="1">
    <source>
        <dbReference type="EMBL" id="KAJ7385920.1"/>
    </source>
</evidence>